<feature type="non-terminal residue" evidence="1">
    <location>
        <position position="1"/>
    </location>
</feature>
<reference evidence="1 2" key="1">
    <citation type="submission" date="2015-09" db="EMBL/GenBank/DDBJ databases">
        <title>Draft genome of the parasitic nematode Teladorsagia circumcincta isolate WARC Sus (inbred).</title>
        <authorList>
            <person name="Mitreva M."/>
        </authorList>
    </citation>
    <scope>NUCLEOTIDE SEQUENCE [LARGE SCALE GENOMIC DNA]</scope>
    <source>
        <strain evidence="1 2">S</strain>
    </source>
</reference>
<proteinExistence type="predicted"/>
<sequence length="81" mass="8947">VTICITQQADARLPQGVVPWKEMLDFEMPVLPTYKYSADDSALVQYACGISGPRKAVLMSHKNISTMLDITTESVPIFGEE</sequence>
<name>A0A2G9T8A0_TELCI</name>
<dbReference type="InterPro" id="IPR042099">
    <property type="entry name" value="ANL_N_sf"/>
</dbReference>
<keyword evidence="2" id="KW-1185">Reference proteome</keyword>
<evidence type="ECO:0000313" key="2">
    <source>
        <dbReference type="Proteomes" id="UP000230423"/>
    </source>
</evidence>
<protein>
    <recommendedName>
        <fullName evidence="3">AMP-dependent synthetase/ligase domain-containing protein</fullName>
    </recommendedName>
</protein>
<dbReference type="SUPFAM" id="SSF56801">
    <property type="entry name" value="Acetyl-CoA synthetase-like"/>
    <property type="match status" value="1"/>
</dbReference>
<dbReference type="AlphaFoldDB" id="A0A2G9T8A0"/>
<organism evidence="1 2">
    <name type="scientific">Teladorsagia circumcincta</name>
    <name type="common">Brown stomach worm</name>
    <name type="synonym">Ostertagia circumcincta</name>
    <dbReference type="NCBI Taxonomy" id="45464"/>
    <lineage>
        <taxon>Eukaryota</taxon>
        <taxon>Metazoa</taxon>
        <taxon>Ecdysozoa</taxon>
        <taxon>Nematoda</taxon>
        <taxon>Chromadorea</taxon>
        <taxon>Rhabditida</taxon>
        <taxon>Rhabditina</taxon>
        <taxon>Rhabditomorpha</taxon>
        <taxon>Strongyloidea</taxon>
        <taxon>Trichostrongylidae</taxon>
        <taxon>Teladorsagia</taxon>
    </lineage>
</organism>
<evidence type="ECO:0000313" key="1">
    <source>
        <dbReference type="EMBL" id="PIO54189.1"/>
    </source>
</evidence>
<accession>A0A2G9T8A0</accession>
<dbReference type="EMBL" id="KZ400292">
    <property type="protein sequence ID" value="PIO54189.1"/>
    <property type="molecule type" value="Genomic_DNA"/>
</dbReference>
<dbReference type="Gene3D" id="3.40.50.12780">
    <property type="entry name" value="N-terminal domain of ligase-like"/>
    <property type="match status" value="1"/>
</dbReference>
<gene>
    <name evidence="1" type="ORF">TELCIR_24453</name>
</gene>
<evidence type="ECO:0008006" key="3">
    <source>
        <dbReference type="Google" id="ProtNLM"/>
    </source>
</evidence>
<dbReference type="Proteomes" id="UP000230423">
    <property type="component" value="Unassembled WGS sequence"/>
</dbReference>